<dbReference type="AlphaFoldDB" id="A0AAU2AE86"/>
<sequence>MPTGTTTGVVDASLFRDAFASLPTSVAVITTTDAQGTPRGLTSSAVCAVSMDPPLLLICVDKSSQTLPALQQANGFVVNFLSEGSEQVSRQFATKSADKFAGVQHRTSSRAAGSPILFADSVAYLECAAESRIEAGDHWILLGRVLGGEVHDKGALLYHRRSYLKLLPERNAS</sequence>
<evidence type="ECO:0000256" key="1">
    <source>
        <dbReference type="ARBA" id="ARBA00023002"/>
    </source>
</evidence>
<proteinExistence type="predicted"/>
<keyword evidence="1" id="KW-0560">Oxidoreductase</keyword>
<dbReference type="GO" id="GO:0042602">
    <property type="term" value="F:riboflavin reductase (NADPH) activity"/>
    <property type="evidence" value="ECO:0007669"/>
    <property type="project" value="TreeGrafter"/>
</dbReference>
<dbReference type="Gene3D" id="2.30.110.10">
    <property type="entry name" value="Electron Transport, Fmn-binding Protein, Chain A"/>
    <property type="match status" value="1"/>
</dbReference>
<dbReference type="GO" id="GO:0010181">
    <property type="term" value="F:FMN binding"/>
    <property type="evidence" value="ECO:0007669"/>
    <property type="project" value="InterPro"/>
</dbReference>
<gene>
    <name evidence="3" type="ORF">OHA22_42565</name>
</gene>
<dbReference type="EMBL" id="CP108222">
    <property type="protein sequence ID" value="WTT21747.1"/>
    <property type="molecule type" value="Genomic_DNA"/>
</dbReference>
<accession>A0AAU2AE86</accession>
<organism evidence="3">
    <name type="scientific">Streptomyces sp. NBC_00093</name>
    <dbReference type="NCBI Taxonomy" id="2975649"/>
    <lineage>
        <taxon>Bacteria</taxon>
        <taxon>Bacillati</taxon>
        <taxon>Actinomycetota</taxon>
        <taxon>Actinomycetes</taxon>
        <taxon>Kitasatosporales</taxon>
        <taxon>Streptomycetaceae</taxon>
        <taxon>Streptomyces</taxon>
    </lineage>
</organism>
<evidence type="ECO:0000259" key="2">
    <source>
        <dbReference type="SMART" id="SM00903"/>
    </source>
</evidence>
<name>A0AAU2AE86_9ACTN</name>
<dbReference type="Pfam" id="PF01613">
    <property type="entry name" value="Flavin_Reduct"/>
    <property type="match status" value="1"/>
</dbReference>
<feature type="domain" description="Flavin reductase like" evidence="2">
    <location>
        <begin position="19"/>
        <end position="165"/>
    </location>
</feature>
<dbReference type="InterPro" id="IPR050268">
    <property type="entry name" value="NADH-dep_flavin_reductase"/>
</dbReference>
<evidence type="ECO:0000313" key="3">
    <source>
        <dbReference type="EMBL" id="WTT21747.1"/>
    </source>
</evidence>
<dbReference type="InterPro" id="IPR002563">
    <property type="entry name" value="Flavin_Rdtase-like_dom"/>
</dbReference>
<dbReference type="SUPFAM" id="SSF50475">
    <property type="entry name" value="FMN-binding split barrel"/>
    <property type="match status" value="1"/>
</dbReference>
<dbReference type="PANTHER" id="PTHR30466">
    <property type="entry name" value="FLAVIN REDUCTASE"/>
    <property type="match status" value="1"/>
</dbReference>
<dbReference type="PANTHER" id="PTHR30466:SF1">
    <property type="entry name" value="FMN REDUCTASE (NADH) RUTF"/>
    <property type="match status" value="1"/>
</dbReference>
<reference evidence="3" key="1">
    <citation type="submission" date="2022-10" db="EMBL/GenBank/DDBJ databases">
        <title>The complete genomes of actinobacterial strains from the NBC collection.</title>
        <authorList>
            <person name="Joergensen T.S."/>
            <person name="Alvarez Arevalo M."/>
            <person name="Sterndorff E.B."/>
            <person name="Faurdal D."/>
            <person name="Vuksanovic O."/>
            <person name="Mourched A.-S."/>
            <person name="Charusanti P."/>
            <person name="Shaw S."/>
            <person name="Blin K."/>
            <person name="Weber T."/>
        </authorList>
    </citation>
    <scope>NUCLEOTIDE SEQUENCE</scope>
    <source>
        <strain evidence="3">NBC_00093</strain>
    </source>
</reference>
<protein>
    <submittedName>
        <fullName evidence="3">Flavin reductase family protein</fullName>
    </submittedName>
</protein>
<dbReference type="InterPro" id="IPR012349">
    <property type="entry name" value="Split_barrel_FMN-bd"/>
</dbReference>
<dbReference type="SMART" id="SM00903">
    <property type="entry name" value="Flavin_Reduct"/>
    <property type="match status" value="1"/>
</dbReference>